<organism evidence="1 2">
    <name type="scientific">Epilithonimonas hungarica</name>
    <dbReference type="NCBI Taxonomy" id="454006"/>
    <lineage>
        <taxon>Bacteria</taxon>
        <taxon>Pseudomonadati</taxon>
        <taxon>Bacteroidota</taxon>
        <taxon>Flavobacteriia</taxon>
        <taxon>Flavobacteriales</taxon>
        <taxon>Weeksellaceae</taxon>
        <taxon>Chryseobacterium group</taxon>
        <taxon>Epilithonimonas</taxon>
    </lineage>
</organism>
<dbReference type="RefSeq" id="WP_139166704.1">
    <property type="nucleotide sequence ID" value="NZ_FNBH01000005.1"/>
</dbReference>
<dbReference type="STRING" id="454006.SAMN05421825_3662"/>
<proteinExistence type="predicted"/>
<dbReference type="OrthoDB" id="643861at2"/>
<dbReference type="Proteomes" id="UP000199203">
    <property type="component" value="Unassembled WGS sequence"/>
</dbReference>
<evidence type="ECO:0000313" key="2">
    <source>
        <dbReference type="Proteomes" id="UP000199203"/>
    </source>
</evidence>
<sequence>MIKIYFKNDGYLLFLLFLSINYYSQCTSCTVTNPTSSNYTFSSGSVVCFTTNTTLSDVTFENNSKICIAPGVTLVIQNNVNSANGSNVTFEIAGTLQFNQNPNINSNLTINIASGGTMRSGSSGNNNFTFSGTANTLTNRGGVDVGVLGFGNNDATNVIDNYGTYSITSNINISGTTIFRNFGTINVGQNFSSSNATTYINCGTMNTAQGYNLSSGRVINTGVFNVGTGTVDMGSNSRLENYGTFYSKGAINGSSTSSIYNEGLLKITTWQPNGASIKGPASSSKKGFVYVINPINPNGAKVGPNLDFTRYSQYEATMIKSGTQGSTAIFANAPNYINTSGATTTAASANVTFDCSAGGTCGASLTTNIGLCPNMDGSFPPIANSDNFAINAGASSVTSVLVNDLEQYNGVVATTSNVILTQVSTSNPNVTLNTSTGLVQVGSNVLTGNYTITYQICRVSLPSSCSTATVMINVAGGDPVCYKPAINSGTTLPSPSGITSLTRASPGDTNWPETRKGAWLVLESKTKGFVVNRLTTTQVEQIPADDLKEGMMVYNTTLNCLQINTDGTASGWKCFNTQACPD</sequence>
<reference evidence="2" key="1">
    <citation type="submission" date="2016-10" db="EMBL/GenBank/DDBJ databases">
        <authorList>
            <person name="Varghese N."/>
            <person name="Submissions S."/>
        </authorList>
    </citation>
    <scope>NUCLEOTIDE SEQUENCE [LARGE SCALE GENOMIC DNA]</scope>
    <source>
        <strain evidence="2">DSM 19684</strain>
    </source>
</reference>
<protein>
    <submittedName>
        <fullName evidence="1">Uncharacterized protein</fullName>
    </submittedName>
</protein>
<keyword evidence="2" id="KW-1185">Reference proteome</keyword>
<dbReference type="EMBL" id="FNBH01000005">
    <property type="protein sequence ID" value="SDG60173.1"/>
    <property type="molecule type" value="Genomic_DNA"/>
</dbReference>
<accession>A0A1G7VKA3</accession>
<dbReference type="AlphaFoldDB" id="A0A1G7VKA3"/>
<evidence type="ECO:0000313" key="1">
    <source>
        <dbReference type="EMBL" id="SDG60173.1"/>
    </source>
</evidence>
<name>A0A1G7VKA3_9FLAO</name>
<gene>
    <name evidence="1" type="ORF">SAMN05421825_3662</name>
</gene>